<evidence type="ECO:0000313" key="4">
    <source>
        <dbReference type="EMBL" id="TCK21263.1"/>
    </source>
</evidence>
<dbReference type="EMBL" id="SMFZ01000002">
    <property type="protein sequence ID" value="TCK21263.1"/>
    <property type="molecule type" value="Genomic_DNA"/>
</dbReference>
<comment type="caution">
    <text evidence="4">The sequence shown here is derived from an EMBL/GenBank/DDBJ whole genome shotgun (WGS) entry which is preliminary data.</text>
</comment>
<organism evidence="4 5">
    <name type="scientific">Pseudonocardia endophytica</name>
    <dbReference type="NCBI Taxonomy" id="401976"/>
    <lineage>
        <taxon>Bacteria</taxon>
        <taxon>Bacillati</taxon>
        <taxon>Actinomycetota</taxon>
        <taxon>Actinomycetes</taxon>
        <taxon>Pseudonocardiales</taxon>
        <taxon>Pseudonocardiaceae</taxon>
        <taxon>Pseudonocardia</taxon>
    </lineage>
</organism>
<reference evidence="4 5" key="1">
    <citation type="submission" date="2019-03" db="EMBL/GenBank/DDBJ databases">
        <title>Sequencing the genomes of 1000 actinobacteria strains.</title>
        <authorList>
            <person name="Klenk H.-P."/>
        </authorList>
    </citation>
    <scope>NUCLEOTIDE SEQUENCE [LARGE SCALE GENOMIC DNA]</scope>
    <source>
        <strain evidence="4 5">DSM 44969</strain>
    </source>
</reference>
<dbReference type="InterPro" id="IPR051321">
    <property type="entry name" value="PHA/PHB_synthase"/>
</dbReference>
<evidence type="ECO:0000256" key="1">
    <source>
        <dbReference type="ARBA" id="ARBA00022679"/>
    </source>
</evidence>
<dbReference type="GO" id="GO:0016746">
    <property type="term" value="F:acyltransferase activity"/>
    <property type="evidence" value="ECO:0007669"/>
    <property type="project" value="UniProtKB-KW"/>
</dbReference>
<keyword evidence="2" id="KW-0012">Acyltransferase</keyword>
<accession>A0A4R1HK26</accession>
<feature type="domain" description="Poly-beta-hydroxybutyrate polymerase N-terminal" evidence="3">
    <location>
        <begin position="51"/>
        <end position="204"/>
    </location>
</feature>
<sequence>MSEETTRIPGLQTVWQLATQVGRIASTTAGLAGETGRVVAGTSEVEPEKGDKRFRDPTWDDHPLYRRLKQEYLACQQAIDGFVKGADLNWRDKERVQFVADVLTSALSPTNSLFGNPAALKRAFETGGGSVLAGLRNWAGDLRTNKGMPSHIFEDALVVGRDLALSPGAVVDRDEVAEVIQYTPTTATVHERPLVIVVPQINKYVRSPARPT</sequence>
<keyword evidence="5" id="KW-1185">Reference proteome</keyword>
<protein>
    <submittedName>
        <fullName evidence="4">Poly(Hydroxyalkanoate) polymerase-like protein</fullName>
    </submittedName>
</protein>
<dbReference type="PANTHER" id="PTHR36837:SF5">
    <property type="entry name" value="POLY-3-HYDROXYBUTYRATE SYNTHASE"/>
    <property type="match status" value="1"/>
</dbReference>
<keyword evidence="1" id="KW-0808">Transferase</keyword>
<dbReference type="InterPro" id="IPR010941">
    <property type="entry name" value="PhaC_N"/>
</dbReference>
<dbReference type="AlphaFoldDB" id="A0A4R1HK26"/>
<dbReference type="Proteomes" id="UP000295560">
    <property type="component" value="Unassembled WGS sequence"/>
</dbReference>
<dbReference type="GO" id="GO:0042619">
    <property type="term" value="P:poly-hydroxybutyrate biosynthetic process"/>
    <property type="evidence" value="ECO:0007669"/>
    <property type="project" value="InterPro"/>
</dbReference>
<dbReference type="Pfam" id="PF07167">
    <property type="entry name" value="PhaC_N"/>
    <property type="match status" value="1"/>
</dbReference>
<name>A0A4R1HK26_PSEEN</name>
<dbReference type="RefSeq" id="WP_165922488.1">
    <property type="nucleotide sequence ID" value="NZ_SMFZ01000002.1"/>
</dbReference>
<proteinExistence type="predicted"/>
<evidence type="ECO:0000259" key="3">
    <source>
        <dbReference type="Pfam" id="PF07167"/>
    </source>
</evidence>
<evidence type="ECO:0000313" key="5">
    <source>
        <dbReference type="Proteomes" id="UP000295560"/>
    </source>
</evidence>
<evidence type="ECO:0000256" key="2">
    <source>
        <dbReference type="ARBA" id="ARBA00023315"/>
    </source>
</evidence>
<dbReference type="PANTHER" id="PTHR36837">
    <property type="entry name" value="POLY(3-HYDROXYALKANOATE) POLYMERASE SUBUNIT PHAC"/>
    <property type="match status" value="1"/>
</dbReference>
<gene>
    <name evidence="4" type="ORF">EV378_5244</name>
</gene>